<name>A0A4Z2HMF3_9TELE</name>
<reference evidence="2 3" key="1">
    <citation type="submission" date="2019-03" db="EMBL/GenBank/DDBJ databases">
        <title>First draft genome of Liparis tanakae, snailfish: a comprehensive survey of snailfish specific genes.</title>
        <authorList>
            <person name="Kim W."/>
            <person name="Song I."/>
            <person name="Jeong J.-H."/>
            <person name="Kim D."/>
            <person name="Kim S."/>
            <person name="Ryu S."/>
            <person name="Song J.Y."/>
            <person name="Lee S.K."/>
        </authorList>
    </citation>
    <scope>NUCLEOTIDE SEQUENCE [LARGE SCALE GENOMIC DNA]</scope>
    <source>
        <tissue evidence="2">Muscle</tissue>
    </source>
</reference>
<proteinExistence type="predicted"/>
<dbReference type="EMBL" id="SRLO01000215">
    <property type="protein sequence ID" value="TNN66721.1"/>
    <property type="molecule type" value="Genomic_DNA"/>
</dbReference>
<evidence type="ECO:0000256" key="1">
    <source>
        <dbReference type="SAM" id="MobiDB-lite"/>
    </source>
</evidence>
<dbReference type="Proteomes" id="UP000314294">
    <property type="component" value="Unassembled WGS sequence"/>
</dbReference>
<gene>
    <name evidence="2" type="ORF">EYF80_023110</name>
</gene>
<feature type="region of interest" description="Disordered" evidence="1">
    <location>
        <begin position="43"/>
        <end position="63"/>
    </location>
</feature>
<keyword evidence="3" id="KW-1185">Reference proteome</keyword>
<protein>
    <submittedName>
        <fullName evidence="2">Uncharacterized protein</fullName>
    </submittedName>
</protein>
<evidence type="ECO:0000313" key="3">
    <source>
        <dbReference type="Proteomes" id="UP000314294"/>
    </source>
</evidence>
<accession>A0A4Z2HMF3</accession>
<comment type="caution">
    <text evidence="2">The sequence shown here is derived from an EMBL/GenBank/DDBJ whole genome shotgun (WGS) entry which is preliminary data.</text>
</comment>
<evidence type="ECO:0000313" key="2">
    <source>
        <dbReference type="EMBL" id="TNN66721.1"/>
    </source>
</evidence>
<sequence length="91" mass="9996">MDSCFIETCVQGAEYPQDVGHQEDQAHVRGEALRVLGPADVPVLGHVGHQPAEHHGPGRDPRHQVLKHGHELVKRLIVHVPLRLNGGRCSL</sequence>
<feature type="compositionally biased region" description="Basic and acidic residues" evidence="1">
    <location>
        <begin position="51"/>
        <end position="63"/>
    </location>
</feature>
<dbReference type="AlphaFoldDB" id="A0A4Z2HMF3"/>
<organism evidence="2 3">
    <name type="scientific">Liparis tanakae</name>
    <name type="common">Tanaka's snailfish</name>
    <dbReference type="NCBI Taxonomy" id="230148"/>
    <lineage>
        <taxon>Eukaryota</taxon>
        <taxon>Metazoa</taxon>
        <taxon>Chordata</taxon>
        <taxon>Craniata</taxon>
        <taxon>Vertebrata</taxon>
        <taxon>Euteleostomi</taxon>
        <taxon>Actinopterygii</taxon>
        <taxon>Neopterygii</taxon>
        <taxon>Teleostei</taxon>
        <taxon>Neoteleostei</taxon>
        <taxon>Acanthomorphata</taxon>
        <taxon>Eupercaria</taxon>
        <taxon>Perciformes</taxon>
        <taxon>Cottioidei</taxon>
        <taxon>Cottales</taxon>
        <taxon>Liparidae</taxon>
        <taxon>Liparis</taxon>
    </lineage>
</organism>